<evidence type="ECO:0000256" key="5">
    <source>
        <dbReference type="SAM" id="MobiDB-lite"/>
    </source>
</evidence>
<evidence type="ECO:0000313" key="7">
    <source>
        <dbReference type="EMBL" id="KAL1838046.1"/>
    </source>
</evidence>
<keyword evidence="3" id="KW-0274">FAD</keyword>
<dbReference type="InterPro" id="IPR002938">
    <property type="entry name" value="FAD-bd"/>
</dbReference>
<comment type="cofactor">
    <cofactor evidence="1">
        <name>FAD</name>
        <dbReference type="ChEBI" id="CHEBI:57692"/>
    </cofactor>
</comment>
<dbReference type="InterPro" id="IPR050641">
    <property type="entry name" value="RIFMO-like"/>
</dbReference>
<evidence type="ECO:0000256" key="4">
    <source>
        <dbReference type="ARBA" id="ARBA00023002"/>
    </source>
</evidence>
<accession>A0ABR3V9D7</accession>
<dbReference type="SUPFAM" id="SSF51905">
    <property type="entry name" value="FAD/NAD(P)-binding domain"/>
    <property type="match status" value="1"/>
</dbReference>
<keyword evidence="2" id="KW-0285">Flavoprotein</keyword>
<evidence type="ECO:0000259" key="6">
    <source>
        <dbReference type="Pfam" id="PF01494"/>
    </source>
</evidence>
<evidence type="ECO:0000256" key="3">
    <source>
        <dbReference type="ARBA" id="ARBA00022827"/>
    </source>
</evidence>
<dbReference type="PANTHER" id="PTHR43004">
    <property type="entry name" value="TRK SYSTEM POTASSIUM UPTAKE PROTEIN"/>
    <property type="match status" value="1"/>
</dbReference>
<dbReference type="PANTHER" id="PTHR43004:SF19">
    <property type="entry name" value="BINDING MONOOXYGENASE, PUTATIVE (JCVI)-RELATED"/>
    <property type="match status" value="1"/>
</dbReference>
<reference evidence="7 8" key="1">
    <citation type="journal article" date="2024" name="Commun. Biol.">
        <title>Comparative genomic analysis of thermophilic fungi reveals convergent evolutionary adaptations and gene losses.</title>
        <authorList>
            <person name="Steindorff A.S."/>
            <person name="Aguilar-Pontes M.V."/>
            <person name="Robinson A.J."/>
            <person name="Andreopoulos B."/>
            <person name="LaButti K."/>
            <person name="Kuo A."/>
            <person name="Mondo S."/>
            <person name="Riley R."/>
            <person name="Otillar R."/>
            <person name="Haridas S."/>
            <person name="Lipzen A."/>
            <person name="Grimwood J."/>
            <person name="Schmutz J."/>
            <person name="Clum A."/>
            <person name="Reid I.D."/>
            <person name="Moisan M.C."/>
            <person name="Butler G."/>
            <person name="Nguyen T.T.M."/>
            <person name="Dewar K."/>
            <person name="Conant G."/>
            <person name="Drula E."/>
            <person name="Henrissat B."/>
            <person name="Hansel C."/>
            <person name="Singer S."/>
            <person name="Hutchinson M.I."/>
            <person name="de Vries R.P."/>
            <person name="Natvig D.O."/>
            <person name="Powell A.J."/>
            <person name="Tsang A."/>
            <person name="Grigoriev I.V."/>
        </authorList>
    </citation>
    <scope>NUCLEOTIDE SEQUENCE [LARGE SCALE GENOMIC DNA]</scope>
    <source>
        <strain evidence="7 8">ATCC 24622</strain>
    </source>
</reference>
<evidence type="ECO:0000256" key="2">
    <source>
        <dbReference type="ARBA" id="ARBA00022630"/>
    </source>
</evidence>
<protein>
    <recommendedName>
        <fullName evidence="6">FAD-binding domain-containing protein</fullName>
    </recommendedName>
</protein>
<keyword evidence="8" id="KW-1185">Reference proteome</keyword>
<comment type="caution">
    <text evidence="7">The sequence shown here is derived from an EMBL/GenBank/DDBJ whole genome shotgun (WGS) entry which is preliminary data.</text>
</comment>
<dbReference type="Pfam" id="PF01494">
    <property type="entry name" value="FAD_binding_3"/>
    <property type="match status" value="1"/>
</dbReference>
<dbReference type="Proteomes" id="UP001586593">
    <property type="component" value="Unassembled WGS sequence"/>
</dbReference>
<organism evidence="7 8">
    <name type="scientific">Phialemonium thermophilum</name>
    <dbReference type="NCBI Taxonomy" id="223376"/>
    <lineage>
        <taxon>Eukaryota</taxon>
        <taxon>Fungi</taxon>
        <taxon>Dikarya</taxon>
        <taxon>Ascomycota</taxon>
        <taxon>Pezizomycotina</taxon>
        <taxon>Sordariomycetes</taxon>
        <taxon>Sordariomycetidae</taxon>
        <taxon>Cephalothecales</taxon>
        <taxon>Cephalothecaceae</taxon>
        <taxon>Phialemonium</taxon>
    </lineage>
</organism>
<dbReference type="Gene3D" id="3.50.50.60">
    <property type="entry name" value="FAD/NAD(P)-binding domain"/>
    <property type="match status" value="1"/>
</dbReference>
<dbReference type="PRINTS" id="PR00420">
    <property type="entry name" value="RNGMNOXGNASE"/>
</dbReference>
<feature type="region of interest" description="Disordered" evidence="5">
    <location>
        <begin position="99"/>
        <end position="118"/>
    </location>
</feature>
<dbReference type="EMBL" id="JAZHXJ010002535">
    <property type="protein sequence ID" value="KAL1838046.1"/>
    <property type="molecule type" value="Genomic_DNA"/>
</dbReference>
<dbReference type="Gene3D" id="3.30.9.10">
    <property type="entry name" value="D-Amino Acid Oxidase, subunit A, domain 2"/>
    <property type="match status" value="1"/>
</dbReference>
<evidence type="ECO:0000256" key="1">
    <source>
        <dbReference type="ARBA" id="ARBA00001974"/>
    </source>
</evidence>
<name>A0ABR3V9D7_9PEZI</name>
<evidence type="ECO:0000313" key="8">
    <source>
        <dbReference type="Proteomes" id="UP001586593"/>
    </source>
</evidence>
<feature type="domain" description="FAD-binding" evidence="6">
    <location>
        <begin position="5"/>
        <end position="219"/>
    </location>
</feature>
<feature type="compositionally biased region" description="Gly residues" evidence="5">
    <location>
        <begin position="103"/>
        <end position="116"/>
    </location>
</feature>
<gene>
    <name evidence="7" type="ORF">VTK73DRAFT_4472</name>
</gene>
<sequence length="258" mass="27859">MPLNKVLIVGAGPSGLLLALLLAKAGVPVELLEMAHALDTRPRASHYSEPSCHEFERAGVLDAIRAEGFFPNGVSWRKLDEAKTRIVKLKTYEDHHDAHAAAEGGGGGGGGGGAGGADPDEAERYRMVCLPLHRLGRILEAAVREQPAAVIRYGHKVVDVGEDEANGRAWVKVEVRADGDDGPEAERETETETKTKTLTFTADYVVGCDGATSRVRQALFGRDVFPGYTWKEQIVATDMYYDFAPYDYDDSHGTACTG</sequence>
<keyword evidence="4" id="KW-0560">Oxidoreductase</keyword>
<proteinExistence type="predicted"/>
<dbReference type="InterPro" id="IPR036188">
    <property type="entry name" value="FAD/NAD-bd_sf"/>
</dbReference>